<feature type="transmembrane region" description="Helical" evidence="1">
    <location>
        <begin position="79"/>
        <end position="98"/>
    </location>
</feature>
<evidence type="ECO:0000313" key="3">
    <source>
        <dbReference type="Proteomes" id="UP000614490"/>
    </source>
</evidence>
<evidence type="ECO:0000313" key="2">
    <source>
        <dbReference type="EMBL" id="MBH0230551.1"/>
    </source>
</evidence>
<accession>A0A931MVM5</accession>
<dbReference type="AlphaFoldDB" id="A0A931MVM5"/>
<sequence>MDKKIIGIIIAYTLIMGSLLIATFAGQWTPSGYDYSIEGETLTIEHRSFSGGEKKVNVENRQADALRFYVALSAERQQWRIDVMISALILPFILLLFTPERRPFKEQISLKWYTGIVAAIVIIYLSYTIPLHVSQVNEIQQYVNVLLE</sequence>
<keyword evidence="3" id="KW-1185">Reference proteome</keyword>
<comment type="caution">
    <text evidence="2">The sequence shown here is derived from an EMBL/GenBank/DDBJ whole genome shotgun (WGS) entry which is preliminary data.</text>
</comment>
<gene>
    <name evidence="2" type="ORF">H0267_10035</name>
</gene>
<keyword evidence="1" id="KW-1133">Transmembrane helix</keyword>
<proteinExistence type="predicted"/>
<dbReference type="RefSeq" id="WP_197317181.1">
    <property type="nucleotide sequence ID" value="NZ_JADZSC010000002.1"/>
</dbReference>
<dbReference type="EMBL" id="JADZSC010000002">
    <property type="protein sequence ID" value="MBH0230551.1"/>
    <property type="molecule type" value="Genomic_DNA"/>
</dbReference>
<feature type="transmembrane region" description="Helical" evidence="1">
    <location>
        <begin position="5"/>
        <end position="25"/>
    </location>
</feature>
<keyword evidence="1" id="KW-0812">Transmembrane</keyword>
<name>A0A931MVM5_9BACI</name>
<dbReference type="Proteomes" id="UP000614490">
    <property type="component" value="Unassembled WGS sequence"/>
</dbReference>
<evidence type="ECO:0000256" key="1">
    <source>
        <dbReference type="SAM" id="Phobius"/>
    </source>
</evidence>
<feature type="transmembrane region" description="Helical" evidence="1">
    <location>
        <begin position="110"/>
        <end position="127"/>
    </location>
</feature>
<keyword evidence="1" id="KW-0472">Membrane</keyword>
<organism evidence="2 3">
    <name type="scientific">Halobacillus yeomjeoni</name>
    <dbReference type="NCBI Taxonomy" id="311194"/>
    <lineage>
        <taxon>Bacteria</taxon>
        <taxon>Bacillati</taxon>
        <taxon>Bacillota</taxon>
        <taxon>Bacilli</taxon>
        <taxon>Bacillales</taxon>
        <taxon>Bacillaceae</taxon>
        <taxon>Halobacillus</taxon>
    </lineage>
</organism>
<protein>
    <submittedName>
        <fullName evidence="2">Uncharacterized protein</fullName>
    </submittedName>
</protein>
<reference evidence="2 3" key="1">
    <citation type="journal article" date="2005" name="Int. J. Syst. Evol. Microbiol.">
        <title>Halobacillus yeomjeoni sp. nov., isolated from a marine solar saltern in Korea.</title>
        <authorList>
            <person name="Yoon J.H."/>
            <person name="Kang S.J."/>
            <person name="Lee C.H."/>
            <person name="Oh H.W."/>
            <person name="Oh T.K."/>
        </authorList>
    </citation>
    <scope>NUCLEOTIDE SEQUENCE [LARGE SCALE GENOMIC DNA]</scope>
    <source>
        <strain evidence="2 3">KCTC 3957</strain>
    </source>
</reference>